<dbReference type="PANTHER" id="PTHR20997:SF2">
    <property type="entry name" value="EG:BACR42I17.2 PROTEIN-RELATED"/>
    <property type="match status" value="1"/>
</dbReference>
<dbReference type="EMBL" id="JAZDUA010000088">
    <property type="protein sequence ID" value="KAK7868717.1"/>
    <property type="molecule type" value="Genomic_DNA"/>
</dbReference>
<dbReference type="Pfam" id="PF07165">
    <property type="entry name" value="DUF1397"/>
    <property type="match status" value="1"/>
</dbReference>
<protein>
    <recommendedName>
        <fullName evidence="4">Secreted protein</fullName>
    </recommendedName>
</protein>
<evidence type="ECO:0000313" key="3">
    <source>
        <dbReference type="Proteomes" id="UP001378592"/>
    </source>
</evidence>
<reference evidence="2 3" key="1">
    <citation type="submission" date="2024-03" db="EMBL/GenBank/DDBJ databases">
        <title>The genome assembly and annotation of the cricket Gryllus longicercus Weissman &amp; Gray.</title>
        <authorList>
            <person name="Szrajer S."/>
            <person name="Gray D."/>
            <person name="Ylla G."/>
        </authorList>
    </citation>
    <scope>NUCLEOTIDE SEQUENCE [LARGE SCALE GENOMIC DNA]</scope>
    <source>
        <strain evidence="2">DAG 2021-001</strain>
        <tissue evidence="2">Whole body minus gut</tissue>
    </source>
</reference>
<evidence type="ECO:0008006" key="4">
    <source>
        <dbReference type="Google" id="ProtNLM"/>
    </source>
</evidence>
<keyword evidence="1" id="KW-0732">Signal</keyword>
<comment type="caution">
    <text evidence="2">The sequence shown here is derived from an EMBL/GenBank/DDBJ whole genome shotgun (WGS) entry which is preliminary data.</text>
</comment>
<sequence>MKEILILLLLLAGTVFTKTMYPPDLKTLCTNEEAELEYERLKFYELTQCLANELNATAFRQEILLAGDHDKVDAVIAKVCKHLPQIMECTGEYVSSIGPCMNDNQRREKELWRNLRMMNMEFACGAGRHDLVRFIDDGGIPCIATYRANISQCVDERFPALLKQQSDTQIVKTLASITQRDDRCRNLHEVENCINEVLMKCMPQSSLGIIRQYFSSLDVLFTCANLSTTSEELQPSEYGPPTLDNIARMQEDSITVLTKMKSFLENIFENEKQQREEKTTNDRRFIAILQEQTELIAKITNVMETQTSKSKRRKVKETSSLN</sequence>
<gene>
    <name evidence="2" type="ORF">R5R35_008240</name>
</gene>
<dbReference type="PANTHER" id="PTHR20997">
    <property type="entry name" value="EG:BACR42I17.2 PROTEIN-RELATED"/>
    <property type="match status" value="1"/>
</dbReference>
<evidence type="ECO:0000313" key="2">
    <source>
        <dbReference type="EMBL" id="KAK7868717.1"/>
    </source>
</evidence>
<feature type="chain" id="PRO_5042971410" description="Secreted protein" evidence="1">
    <location>
        <begin position="18"/>
        <end position="322"/>
    </location>
</feature>
<keyword evidence="3" id="KW-1185">Reference proteome</keyword>
<dbReference type="Proteomes" id="UP001378592">
    <property type="component" value="Unassembled WGS sequence"/>
</dbReference>
<organism evidence="2 3">
    <name type="scientific">Gryllus longicercus</name>
    <dbReference type="NCBI Taxonomy" id="2509291"/>
    <lineage>
        <taxon>Eukaryota</taxon>
        <taxon>Metazoa</taxon>
        <taxon>Ecdysozoa</taxon>
        <taxon>Arthropoda</taxon>
        <taxon>Hexapoda</taxon>
        <taxon>Insecta</taxon>
        <taxon>Pterygota</taxon>
        <taxon>Neoptera</taxon>
        <taxon>Polyneoptera</taxon>
        <taxon>Orthoptera</taxon>
        <taxon>Ensifera</taxon>
        <taxon>Gryllidea</taxon>
        <taxon>Grylloidea</taxon>
        <taxon>Gryllidae</taxon>
        <taxon>Gryllinae</taxon>
        <taxon>Gryllus</taxon>
    </lineage>
</organism>
<name>A0AAN9VVP6_9ORTH</name>
<evidence type="ECO:0000256" key="1">
    <source>
        <dbReference type="SAM" id="SignalP"/>
    </source>
</evidence>
<dbReference type="AlphaFoldDB" id="A0AAN9VVP6"/>
<feature type="signal peptide" evidence="1">
    <location>
        <begin position="1"/>
        <end position="17"/>
    </location>
</feature>
<dbReference type="InterPro" id="IPR009832">
    <property type="entry name" value="DUF1397"/>
</dbReference>
<accession>A0AAN9VVP6</accession>
<proteinExistence type="predicted"/>